<organism evidence="5 6">
    <name type="scientific">Acrobeloides nanus</name>
    <dbReference type="NCBI Taxonomy" id="290746"/>
    <lineage>
        <taxon>Eukaryota</taxon>
        <taxon>Metazoa</taxon>
        <taxon>Ecdysozoa</taxon>
        <taxon>Nematoda</taxon>
        <taxon>Chromadorea</taxon>
        <taxon>Rhabditida</taxon>
        <taxon>Tylenchina</taxon>
        <taxon>Cephalobomorpha</taxon>
        <taxon>Cephaloboidea</taxon>
        <taxon>Cephalobidae</taxon>
        <taxon>Acrobeloides</taxon>
    </lineage>
</organism>
<keyword evidence="2" id="KW-0808">Transferase</keyword>
<accession>A0A914EHE1</accession>
<dbReference type="PROSITE" id="PS51675">
    <property type="entry name" value="SAM_MT_TRM10"/>
    <property type="match status" value="1"/>
</dbReference>
<dbReference type="WBParaSite" id="ACRNAN_scaffold830.g11396.t1">
    <property type="protein sequence ID" value="ACRNAN_scaffold830.g11396.t1"/>
    <property type="gene ID" value="ACRNAN_scaffold830.g11396"/>
</dbReference>
<protein>
    <submittedName>
        <fullName evidence="6">SAM-dependent MTase TRM10-type domain-containing protein</fullName>
    </submittedName>
</protein>
<reference evidence="6" key="1">
    <citation type="submission" date="2022-11" db="UniProtKB">
        <authorList>
            <consortium name="WormBaseParasite"/>
        </authorList>
    </citation>
    <scope>IDENTIFICATION</scope>
</reference>
<dbReference type="PANTHER" id="PTHR13563">
    <property type="entry name" value="TRNA (GUANINE-9-) METHYLTRANSFERASE"/>
    <property type="match status" value="1"/>
</dbReference>
<keyword evidence="5" id="KW-1185">Reference proteome</keyword>
<dbReference type="GO" id="GO:0005739">
    <property type="term" value="C:mitochondrion"/>
    <property type="evidence" value="ECO:0007669"/>
    <property type="project" value="TreeGrafter"/>
</dbReference>
<dbReference type="GO" id="GO:0032259">
    <property type="term" value="P:methylation"/>
    <property type="evidence" value="ECO:0007669"/>
    <property type="project" value="UniProtKB-KW"/>
</dbReference>
<evidence type="ECO:0000256" key="3">
    <source>
        <dbReference type="ARBA" id="ARBA00022691"/>
    </source>
</evidence>
<dbReference type="InterPro" id="IPR007356">
    <property type="entry name" value="tRNA_m1G_MeTrfase_euk"/>
</dbReference>
<keyword evidence="3" id="KW-0949">S-adenosyl-L-methionine</keyword>
<dbReference type="AlphaFoldDB" id="A0A914EHE1"/>
<dbReference type="GO" id="GO:0005654">
    <property type="term" value="C:nucleoplasm"/>
    <property type="evidence" value="ECO:0007669"/>
    <property type="project" value="TreeGrafter"/>
</dbReference>
<dbReference type="GO" id="GO:0008168">
    <property type="term" value="F:methyltransferase activity"/>
    <property type="evidence" value="ECO:0007669"/>
    <property type="project" value="UniProtKB-KW"/>
</dbReference>
<evidence type="ECO:0000313" key="6">
    <source>
        <dbReference type="WBParaSite" id="ACRNAN_scaffold830.g11396.t1"/>
    </source>
</evidence>
<evidence type="ECO:0000259" key="4">
    <source>
        <dbReference type="PROSITE" id="PS51675"/>
    </source>
</evidence>
<feature type="domain" description="SAM-dependent MTase TRM10-type" evidence="4">
    <location>
        <begin position="150"/>
        <end position="333"/>
    </location>
</feature>
<evidence type="ECO:0000256" key="2">
    <source>
        <dbReference type="ARBA" id="ARBA00022679"/>
    </source>
</evidence>
<dbReference type="InterPro" id="IPR028564">
    <property type="entry name" value="MT_TRM10-typ"/>
</dbReference>
<sequence length="369" mass="43727">MRPTSIFHRFLFSIKKIFIRRNKPPLSIVWTAPIISQEPSTSFKNSLSEEERGKLDKIFQEVHLISQIYKYVPPRLNEKDWSSLLKCENPKQVLNQLRFFYEVWKRREKEEQAKAEQKAQRKLEMDENSDVTQRPKIFNIDQKKLEHQQQGLYHMHSFLLDKPPRVAIDCQNITRKIPWPLFLVNFDETNADLEKTRKKHLAIIDAPTRPPITLPEVTSKNYTDLFPREELIYLSPDAEKELEAIESDKVYIIGGIVDRVHEPRIPKFASFETADSDGVEARKLPLDTYVDWKSGSKYLTLTAVLQILQDVYETQGNWKFALERHVPVRKTRSDEERNPKVRQIYKNYHNYEKEVIRIVYEKLGEDRNC</sequence>
<dbReference type="GO" id="GO:0070131">
    <property type="term" value="P:positive regulation of mitochondrial translation"/>
    <property type="evidence" value="ECO:0007669"/>
    <property type="project" value="TreeGrafter"/>
</dbReference>
<dbReference type="GO" id="GO:0000049">
    <property type="term" value="F:tRNA binding"/>
    <property type="evidence" value="ECO:0007669"/>
    <property type="project" value="TreeGrafter"/>
</dbReference>
<name>A0A914EHE1_9BILA</name>
<dbReference type="GO" id="GO:0097745">
    <property type="term" value="P:mitochondrial tRNA 5'-end processing"/>
    <property type="evidence" value="ECO:0007669"/>
    <property type="project" value="TreeGrafter"/>
</dbReference>
<dbReference type="PANTHER" id="PTHR13563:SF5">
    <property type="entry name" value="TRNA METHYLTRANSFERASE 10 HOMOLOG C"/>
    <property type="match status" value="1"/>
</dbReference>
<evidence type="ECO:0000256" key="1">
    <source>
        <dbReference type="ARBA" id="ARBA00022603"/>
    </source>
</evidence>
<keyword evidence="1" id="KW-0489">Methyltransferase</keyword>
<dbReference type="Gene3D" id="3.40.1280.30">
    <property type="match status" value="1"/>
</dbReference>
<proteinExistence type="predicted"/>
<dbReference type="Proteomes" id="UP000887540">
    <property type="component" value="Unplaced"/>
</dbReference>
<evidence type="ECO:0000313" key="5">
    <source>
        <dbReference type="Proteomes" id="UP000887540"/>
    </source>
</evidence>
<dbReference type="InterPro" id="IPR038459">
    <property type="entry name" value="MT_TRM10-typ_sf"/>
</dbReference>